<evidence type="ECO:0000313" key="9">
    <source>
        <dbReference type="Proteomes" id="UP001567538"/>
    </source>
</evidence>
<evidence type="ECO:0000256" key="5">
    <source>
        <dbReference type="SAM" id="Phobius"/>
    </source>
</evidence>
<feature type="chain" id="PRO_5044792284" evidence="6">
    <location>
        <begin position="35"/>
        <end position="443"/>
    </location>
</feature>
<dbReference type="PANTHER" id="PTHR18929">
    <property type="entry name" value="PROTEIN DISULFIDE ISOMERASE"/>
    <property type="match status" value="1"/>
</dbReference>
<keyword evidence="5" id="KW-0812">Transmembrane</keyword>
<dbReference type="PROSITE" id="PS51352">
    <property type="entry name" value="THIOREDOXIN_2"/>
    <property type="match status" value="1"/>
</dbReference>
<dbReference type="PRINTS" id="PR00421">
    <property type="entry name" value="THIOREDOXIN"/>
</dbReference>
<evidence type="ECO:0000256" key="3">
    <source>
        <dbReference type="ARBA" id="ARBA00023157"/>
    </source>
</evidence>
<dbReference type="InterPro" id="IPR013766">
    <property type="entry name" value="Thioredoxin_domain"/>
</dbReference>
<dbReference type="Proteomes" id="UP001567538">
    <property type="component" value="Unassembled WGS sequence"/>
</dbReference>
<dbReference type="InterPro" id="IPR036249">
    <property type="entry name" value="Thioredoxin-like_sf"/>
</dbReference>
<keyword evidence="4" id="KW-0676">Redox-active center</keyword>
<dbReference type="Gene3D" id="3.40.30.10">
    <property type="entry name" value="Glutaredoxin"/>
    <property type="match status" value="2"/>
</dbReference>
<protein>
    <submittedName>
        <fullName evidence="8">Thioredoxin-like domain</fullName>
        <ecNumber evidence="8">5.3.4.1</ecNumber>
    </submittedName>
</protein>
<keyword evidence="2 6" id="KW-0732">Signal</keyword>
<dbReference type="GO" id="GO:0003756">
    <property type="term" value="F:protein disulfide isomerase activity"/>
    <property type="evidence" value="ECO:0007669"/>
    <property type="project" value="UniProtKB-EC"/>
</dbReference>
<evidence type="ECO:0000256" key="2">
    <source>
        <dbReference type="ARBA" id="ARBA00022729"/>
    </source>
</evidence>
<evidence type="ECO:0000256" key="1">
    <source>
        <dbReference type="ARBA" id="ARBA00006347"/>
    </source>
</evidence>
<dbReference type="AlphaFoldDB" id="A0ABD1I7U6"/>
<dbReference type="EC" id="5.3.4.1" evidence="8"/>
<sequence length="443" mass="49202">MPSSSPTIHSSSIFSLRSLLVFSFSLSLSISVNGNQFKLDGSVLELDDSNFDAAISTFDYVFVDFYAPWCGHCNRLTPELERAAPVLAGLRQPIVVAKVDADKHKKLASKHDVDGYPTLKMFMHGVPTDYYGPRKADLLVQSLAKFVAPDVSVLRSDSDVRDFVKAAGSDFPIFIGFGVNESVILDSAVKHKKKAWFSVANGFSDEIVTSYGLNKVPALLAIYPAYDEKSVFYGLFEENSLEDYISKSLLPLVFPISQGSLKLLQDDERKVLLTIIKDETEENSREVFQVLKAAASANRDLMFGYVGLQQWEDFAQSFEVDMKTEFPRMVVWDGNENYYLVTGSENGDKTDMASQVSRFLDGYREGRVVHKRIIGPSLMSLMNSKLAIIVALLLICVVLAVVLIIAMVQDEPLTVGTRDKVVEQRSSALHQESGELLGPFKED</sequence>
<comment type="caution">
    <text evidence="8">The sequence shown here is derived from an EMBL/GenBank/DDBJ whole genome shotgun (WGS) entry which is preliminary data.</text>
</comment>
<evidence type="ECO:0000259" key="7">
    <source>
        <dbReference type="PROSITE" id="PS51352"/>
    </source>
</evidence>
<feature type="domain" description="Thioredoxin" evidence="7">
    <location>
        <begin position="15"/>
        <end position="148"/>
    </location>
</feature>
<dbReference type="Pfam" id="PF00085">
    <property type="entry name" value="Thioredoxin"/>
    <property type="match status" value="1"/>
</dbReference>
<keyword evidence="5" id="KW-1133">Transmembrane helix</keyword>
<dbReference type="PANTHER" id="PTHR18929:SF218">
    <property type="entry name" value="PROTEIN DISULFIDE-ISOMERASE 5-2"/>
    <property type="match status" value="1"/>
</dbReference>
<dbReference type="PROSITE" id="PS00194">
    <property type="entry name" value="THIOREDOXIN_1"/>
    <property type="match status" value="1"/>
</dbReference>
<dbReference type="CDD" id="cd02961">
    <property type="entry name" value="PDI_a_family"/>
    <property type="match status" value="1"/>
</dbReference>
<evidence type="ECO:0000256" key="6">
    <source>
        <dbReference type="SAM" id="SignalP"/>
    </source>
</evidence>
<keyword evidence="5" id="KW-0472">Membrane</keyword>
<keyword evidence="3" id="KW-1015">Disulfide bond</keyword>
<keyword evidence="9" id="KW-1185">Reference proteome</keyword>
<keyword evidence="8" id="KW-0413">Isomerase</keyword>
<dbReference type="SUPFAM" id="SSF52833">
    <property type="entry name" value="Thioredoxin-like"/>
    <property type="match status" value="1"/>
</dbReference>
<dbReference type="EMBL" id="JBEAFC010000003">
    <property type="protein sequence ID" value="KAL1564805.1"/>
    <property type="molecule type" value="Genomic_DNA"/>
</dbReference>
<name>A0ABD1I7U6_SALDI</name>
<accession>A0ABD1I7U6</accession>
<organism evidence="8 9">
    <name type="scientific">Salvia divinorum</name>
    <name type="common">Maria pastora</name>
    <name type="synonym">Diviner's sage</name>
    <dbReference type="NCBI Taxonomy" id="28513"/>
    <lineage>
        <taxon>Eukaryota</taxon>
        <taxon>Viridiplantae</taxon>
        <taxon>Streptophyta</taxon>
        <taxon>Embryophyta</taxon>
        <taxon>Tracheophyta</taxon>
        <taxon>Spermatophyta</taxon>
        <taxon>Magnoliopsida</taxon>
        <taxon>eudicotyledons</taxon>
        <taxon>Gunneridae</taxon>
        <taxon>Pentapetalae</taxon>
        <taxon>asterids</taxon>
        <taxon>lamiids</taxon>
        <taxon>Lamiales</taxon>
        <taxon>Lamiaceae</taxon>
        <taxon>Nepetoideae</taxon>
        <taxon>Mentheae</taxon>
        <taxon>Salviinae</taxon>
        <taxon>Salvia</taxon>
        <taxon>Salvia subgen. Calosphace</taxon>
    </lineage>
</organism>
<dbReference type="InterPro" id="IPR017937">
    <property type="entry name" value="Thioredoxin_CS"/>
</dbReference>
<dbReference type="Pfam" id="PF13848">
    <property type="entry name" value="Thioredoxin_6"/>
    <property type="match status" value="1"/>
</dbReference>
<comment type="similarity">
    <text evidence="1">Belongs to the protein disulfide isomerase family.</text>
</comment>
<proteinExistence type="inferred from homology"/>
<feature type="transmembrane region" description="Helical" evidence="5">
    <location>
        <begin position="386"/>
        <end position="408"/>
    </location>
</feature>
<reference evidence="8 9" key="1">
    <citation type="submission" date="2024-06" db="EMBL/GenBank/DDBJ databases">
        <title>A chromosome level genome sequence of Diviner's sage (Salvia divinorum).</title>
        <authorList>
            <person name="Ford S.A."/>
            <person name="Ro D.-K."/>
            <person name="Ness R.W."/>
            <person name="Phillips M.A."/>
        </authorList>
    </citation>
    <scope>NUCLEOTIDE SEQUENCE [LARGE SCALE GENOMIC DNA]</scope>
    <source>
        <strain evidence="8">SAF-2024a</strain>
        <tissue evidence="8">Leaf</tissue>
    </source>
</reference>
<evidence type="ECO:0000256" key="4">
    <source>
        <dbReference type="ARBA" id="ARBA00023284"/>
    </source>
</evidence>
<dbReference type="FunFam" id="3.40.30.10:FF:000107">
    <property type="entry name" value="Protein disulfide-isomerase 5-2"/>
    <property type="match status" value="1"/>
</dbReference>
<feature type="signal peptide" evidence="6">
    <location>
        <begin position="1"/>
        <end position="34"/>
    </location>
</feature>
<gene>
    <name evidence="8" type="primary">PDIL5-2</name>
    <name evidence="8" type="ORF">AAHA92_07102</name>
</gene>
<evidence type="ECO:0000313" key="8">
    <source>
        <dbReference type="EMBL" id="KAL1564805.1"/>
    </source>
</evidence>